<dbReference type="InterPro" id="IPR029000">
    <property type="entry name" value="Cyclophilin-like_dom_sf"/>
</dbReference>
<dbReference type="Proteomes" id="UP000323866">
    <property type="component" value="Unassembled WGS sequence"/>
</dbReference>
<dbReference type="EMBL" id="VKKZ01000021">
    <property type="protein sequence ID" value="KAA6433246.1"/>
    <property type="molecule type" value="Genomic_DNA"/>
</dbReference>
<dbReference type="Proteomes" id="UP001570846">
    <property type="component" value="Unassembled WGS sequence"/>
</dbReference>
<evidence type="ECO:0000313" key="6">
    <source>
        <dbReference type="EMBL" id="MFA1770870.1"/>
    </source>
</evidence>
<dbReference type="EMBL" id="JBGOGF010000003">
    <property type="protein sequence ID" value="MFA1770870.1"/>
    <property type="molecule type" value="Genomic_DNA"/>
</dbReference>
<dbReference type="OrthoDB" id="9782422at2"/>
<protein>
    <submittedName>
        <fullName evidence="5">Biotin-dependent carboxyltransferase family protein</fullName>
    </submittedName>
</protein>
<comment type="caution">
    <text evidence="5">The sequence shown here is derived from an EMBL/GenBank/DDBJ whole genome shotgun (WGS) entry which is preliminary data.</text>
</comment>
<dbReference type="RefSeq" id="WP_149098907.1">
    <property type="nucleotide sequence ID" value="NZ_BMMG01000004.1"/>
</dbReference>
<accession>A0A5M8QER7</accession>
<dbReference type="Gene3D" id="2.40.100.10">
    <property type="entry name" value="Cyclophilin-like"/>
    <property type="match status" value="1"/>
</dbReference>
<reference evidence="5 7" key="2">
    <citation type="submission" date="2019-09" db="EMBL/GenBank/DDBJ databases">
        <title>A bacterium isolated from glacier soil.</title>
        <authorList>
            <person name="Liu Q."/>
        </authorList>
    </citation>
    <scope>NUCLEOTIDE SEQUENCE [LARGE SCALE GENOMIC DNA]</scope>
    <source>
        <strain evidence="5 7">MDT1-10-3</strain>
    </source>
</reference>
<keyword evidence="2" id="KW-0378">Hydrolase</keyword>
<keyword evidence="1" id="KW-0547">Nucleotide-binding</keyword>
<evidence type="ECO:0000313" key="5">
    <source>
        <dbReference type="EMBL" id="KAA6433246.1"/>
    </source>
</evidence>
<dbReference type="SMART" id="SM00797">
    <property type="entry name" value="AHS2"/>
    <property type="match status" value="1"/>
</dbReference>
<reference evidence="6 8" key="3">
    <citation type="submission" date="2024-08" db="EMBL/GenBank/DDBJ databases">
        <authorList>
            <person name="Wei W."/>
        </authorList>
    </citation>
    <scope>NUCLEOTIDE SEQUENCE [LARGE SCALE GENOMIC DNA]</scope>
    <source>
        <strain evidence="6 8">XU2</strain>
    </source>
</reference>
<dbReference type="GO" id="GO:0016787">
    <property type="term" value="F:hydrolase activity"/>
    <property type="evidence" value="ECO:0007669"/>
    <property type="project" value="UniProtKB-KW"/>
</dbReference>
<dbReference type="PANTHER" id="PTHR43309:SF5">
    <property type="entry name" value="5-OXOPROLINASE SUBUNIT C"/>
    <property type="match status" value="1"/>
</dbReference>
<evidence type="ECO:0000313" key="7">
    <source>
        <dbReference type="Proteomes" id="UP000323866"/>
    </source>
</evidence>
<evidence type="ECO:0000313" key="8">
    <source>
        <dbReference type="Proteomes" id="UP001570846"/>
    </source>
</evidence>
<dbReference type="InterPro" id="IPR003778">
    <property type="entry name" value="CT_A_B"/>
</dbReference>
<dbReference type="InterPro" id="IPR052708">
    <property type="entry name" value="PxpC"/>
</dbReference>
<feature type="domain" description="Carboxyltransferase" evidence="4">
    <location>
        <begin position="24"/>
        <end position="319"/>
    </location>
</feature>
<keyword evidence="5" id="KW-0808">Transferase</keyword>
<keyword evidence="8" id="KW-1185">Reference proteome</keyword>
<dbReference type="GO" id="GO:0016740">
    <property type="term" value="F:transferase activity"/>
    <property type="evidence" value="ECO:0007669"/>
    <property type="project" value="UniProtKB-KW"/>
</dbReference>
<gene>
    <name evidence="6" type="ORF">ACD591_06175</name>
    <name evidence="5" type="ORF">FOE74_12225</name>
</gene>
<organism evidence="5 7">
    <name type="scientific">Rufibacter glacialis</name>
    <dbReference type="NCBI Taxonomy" id="1259555"/>
    <lineage>
        <taxon>Bacteria</taxon>
        <taxon>Pseudomonadati</taxon>
        <taxon>Bacteroidota</taxon>
        <taxon>Cytophagia</taxon>
        <taxon>Cytophagales</taxon>
        <taxon>Hymenobacteraceae</taxon>
        <taxon>Rufibacter</taxon>
    </lineage>
</organism>
<sequence length="333" mass="35634">MGFSVEKAGLLTTVQDLGRYGYQKQGMVVSGAMDAFALRVANLLVGNAQNAAALEITLVGPRLLFQQDTLLAVTGADLSPRLDAKPLPMNQPVFVRAGTRLEFGRAVQGCRAYLALGGGVDVPPVMGSAATYLRAAVGGWHGRALQKDDQVPLKGLKPEQLKAWQERLPAPEPFLAAPWGVFPASLPPYAGNPTVRVVPGPEYGLFSSEAQEAFWQSPFQVAPASDRMGYRIAGPALTLKEPVEVLSSAVTFGTVQILANGNPIILMADRQTTGGYPRLGQVISADLPLLAQAKPGATIRFQQVSLAQAQELYYQQERTLAQLASALHLHLKR</sequence>
<evidence type="ECO:0000256" key="2">
    <source>
        <dbReference type="ARBA" id="ARBA00022801"/>
    </source>
</evidence>
<dbReference type="AlphaFoldDB" id="A0A5M8QER7"/>
<dbReference type="NCBIfam" id="TIGR00724">
    <property type="entry name" value="urea_amlyse_rel"/>
    <property type="match status" value="1"/>
</dbReference>
<proteinExistence type="predicted"/>
<dbReference type="Pfam" id="PF02626">
    <property type="entry name" value="CT_A_B"/>
    <property type="match status" value="1"/>
</dbReference>
<evidence type="ECO:0000259" key="4">
    <source>
        <dbReference type="SMART" id="SM00797"/>
    </source>
</evidence>
<dbReference type="GO" id="GO:0005524">
    <property type="term" value="F:ATP binding"/>
    <property type="evidence" value="ECO:0007669"/>
    <property type="project" value="UniProtKB-KW"/>
</dbReference>
<dbReference type="PANTHER" id="PTHR43309">
    <property type="entry name" value="5-OXOPROLINASE SUBUNIT C"/>
    <property type="match status" value="1"/>
</dbReference>
<name>A0A5M8QER7_9BACT</name>
<evidence type="ECO:0000256" key="1">
    <source>
        <dbReference type="ARBA" id="ARBA00022741"/>
    </source>
</evidence>
<evidence type="ECO:0000256" key="3">
    <source>
        <dbReference type="ARBA" id="ARBA00022840"/>
    </source>
</evidence>
<reference evidence="5 7" key="1">
    <citation type="submission" date="2019-07" db="EMBL/GenBank/DDBJ databases">
        <authorList>
            <person name="Qu J.-H."/>
        </authorList>
    </citation>
    <scope>NUCLEOTIDE SEQUENCE [LARGE SCALE GENOMIC DNA]</scope>
    <source>
        <strain evidence="5 7">MDT1-10-3</strain>
    </source>
</reference>
<keyword evidence="3" id="KW-0067">ATP-binding</keyword>
<dbReference type="SUPFAM" id="SSF50891">
    <property type="entry name" value="Cyclophilin-like"/>
    <property type="match status" value="1"/>
</dbReference>